<sequence>MNDPLSPLTVPPPRYLLESDSSDEEGQGSYLASRLKTASASVPSFSIQWADAESSFDTVVVSTGQAGKYIARKAGASSPCLTMLMDSEVMGHGYRCAQDLIIVLDDEIDEAQPAVWEGANALLGVQANKWIIAAAYLPSIYITDESESPYKFHPIRYLHIRGPDPQLDKSGARRLSPPNFVTGLPASISSIASHPSSPLPLSSPVTTLLLPLPLSSIPSDHFNASIAAISSSLGKSLTSHAKASGSRWTEEHDEQFSAPGMGGKRKWRDNKQAAREDISVMYM</sequence>
<dbReference type="GeneID" id="33556099"/>
<name>A0A1Y1URF3_9TREE</name>
<dbReference type="Proteomes" id="UP000193218">
    <property type="component" value="Unassembled WGS sequence"/>
</dbReference>
<dbReference type="AlphaFoldDB" id="A0A1Y1URF3"/>
<evidence type="ECO:0000313" key="3">
    <source>
        <dbReference type="Proteomes" id="UP000193218"/>
    </source>
</evidence>
<evidence type="ECO:0000256" key="1">
    <source>
        <dbReference type="SAM" id="MobiDB-lite"/>
    </source>
</evidence>
<organism evidence="2 3">
    <name type="scientific">Kockovaella imperatae</name>
    <dbReference type="NCBI Taxonomy" id="4999"/>
    <lineage>
        <taxon>Eukaryota</taxon>
        <taxon>Fungi</taxon>
        <taxon>Dikarya</taxon>
        <taxon>Basidiomycota</taxon>
        <taxon>Agaricomycotina</taxon>
        <taxon>Tremellomycetes</taxon>
        <taxon>Tremellales</taxon>
        <taxon>Cuniculitremaceae</taxon>
        <taxon>Kockovaella</taxon>
    </lineage>
</organism>
<protein>
    <submittedName>
        <fullName evidence="2">Uncharacterized protein</fullName>
    </submittedName>
</protein>
<dbReference type="RefSeq" id="XP_021874327.1">
    <property type="nucleotide sequence ID" value="XM_022014291.1"/>
</dbReference>
<gene>
    <name evidence="2" type="ORF">BD324DRAFT_611632</name>
</gene>
<evidence type="ECO:0000313" key="2">
    <source>
        <dbReference type="EMBL" id="ORX40648.1"/>
    </source>
</evidence>
<keyword evidence="3" id="KW-1185">Reference proteome</keyword>
<dbReference type="STRING" id="4999.A0A1Y1URF3"/>
<dbReference type="InParanoid" id="A0A1Y1URF3"/>
<reference evidence="2 3" key="1">
    <citation type="submission" date="2017-03" db="EMBL/GenBank/DDBJ databases">
        <title>Widespread Adenine N6-methylation of Active Genes in Fungi.</title>
        <authorList>
            <consortium name="DOE Joint Genome Institute"/>
            <person name="Mondo S.J."/>
            <person name="Dannebaum R.O."/>
            <person name="Kuo R.C."/>
            <person name="Louie K.B."/>
            <person name="Bewick A.J."/>
            <person name="Labutti K."/>
            <person name="Haridas S."/>
            <person name="Kuo A."/>
            <person name="Salamov A."/>
            <person name="Ahrendt S.R."/>
            <person name="Lau R."/>
            <person name="Bowen B.P."/>
            <person name="Lipzen A."/>
            <person name="Sullivan W."/>
            <person name="Andreopoulos W.B."/>
            <person name="Clum A."/>
            <person name="Lindquist E."/>
            <person name="Daum C."/>
            <person name="Northen T.R."/>
            <person name="Ramamoorthy G."/>
            <person name="Schmitz R.J."/>
            <person name="Gryganskyi A."/>
            <person name="Culley D."/>
            <person name="Magnuson J."/>
            <person name="James T.Y."/>
            <person name="O'Malley M.A."/>
            <person name="Stajich J.E."/>
            <person name="Spatafora J.W."/>
            <person name="Visel A."/>
            <person name="Grigoriev I.V."/>
        </authorList>
    </citation>
    <scope>NUCLEOTIDE SEQUENCE [LARGE SCALE GENOMIC DNA]</scope>
    <source>
        <strain evidence="2 3">NRRL Y-17943</strain>
    </source>
</reference>
<accession>A0A1Y1URF3</accession>
<comment type="caution">
    <text evidence="2">The sequence shown here is derived from an EMBL/GenBank/DDBJ whole genome shotgun (WGS) entry which is preliminary data.</text>
</comment>
<dbReference type="EMBL" id="NBSH01000001">
    <property type="protein sequence ID" value="ORX40648.1"/>
    <property type="molecule type" value="Genomic_DNA"/>
</dbReference>
<feature type="region of interest" description="Disordered" evidence="1">
    <location>
        <begin position="244"/>
        <end position="271"/>
    </location>
</feature>
<proteinExistence type="predicted"/>
<feature type="region of interest" description="Disordered" evidence="1">
    <location>
        <begin position="1"/>
        <end position="30"/>
    </location>
</feature>
<dbReference type="OrthoDB" id="2595969at2759"/>